<reference evidence="3 4" key="1">
    <citation type="journal article" date="2009" name="Stand. Genomic Sci.">
        <title>Complete genome sequence of Stackebrandtia nassauensis type strain (LLR-40K-21).</title>
        <authorList>
            <person name="Munk C."/>
            <person name="Lapidus A."/>
            <person name="Copeland A."/>
            <person name="Jando M."/>
            <person name="Mayilraj S."/>
            <person name="Glavina Del Rio T."/>
            <person name="Nolan M."/>
            <person name="Chen F."/>
            <person name="Lucas S."/>
            <person name="Tice H."/>
            <person name="Cheng J.F."/>
            <person name="Han C."/>
            <person name="Detter J.C."/>
            <person name="Bruce D."/>
            <person name="Goodwin L."/>
            <person name="Chain P."/>
            <person name="Pitluck S."/>
            <person name="Goker M."/>
            <person name="Ovchinikova G."/>
            <person name="Pati A."/>
            <person name="Ivanova N."/>
            <person name="Mavromatis K."/>
            <person name="Chen A."/>
            <person name="Palaniappan K."/>
            <person name="Land M."/>
            <person name="Hauser L."/>
            <person name="Chang Y.J."/>
            <person name="Jeffries C.D."/>
            <person name="Bristow J."/>
            <person name="Eisen J.A."/>
            <person name="Markowitz V."/>
            <person name="Hugenholtz P."/>
            <person name="Kyrpides N.C."/>
            <person name="Klenk H.P."/>
        </authorList>
    </citation>
    <scope>NUCLEOTIDE SEQUENCE [LARGE SCALE GENOMIC DNA]</scope>
    <source>
        <strain evidence="4">DSM 44728 / CIP 108903 / NRRL B-16338 / NBRC 102104 / LLR-40K-21</strain>
    </source>
</reference>
<dbReference type="EMBL" id="CP001778">
    <property type="protein sequence ID" value="ADD46058.1"/>
    <property type="molecule type" value="Genomic_DNA"/>
</dbReference>
<dbReference type="eggNOG" id="ENOG5032U2G">
    <property type="taxonomic scope" value="Bacteria"/>
</dbReference>
<dbReference type="InterPro" id="IPR055568">
    <property type="entry name" value="DUF7144"/>
</dbReference>
<feature type="transmembrane region" description="Helical" evidence="1">
    <location>
        <begin position="85"/>
        <end position="102"/>
    </location>
</feature>
<accession>D3Q5J8</accession>
<name>D3Q5J8_STANL</name>
<proteinExistence type="predicted"/>
<dbReference type="KEGG" id="sna:Snas_6442"/>
<evidence type="ECO:0000259" key="2">
    <source>
        <dbReference type="Pfam" id="PF23636"/>
    </source>
</evidence>
<evidence type="ECO:0000256" key="1">
    <source>
        <dbReference type="SAM" id="Phobius"/>
    </source>
</evidence>
<feature type="domain" description="DUF7144" evidence="2">
    <location>
        <begin position="15"/>
        <end position="127"/>
    </location>
</feature>
<dbReference type="Proteomes" id="UP000000844">
    <property type="component" value="Chromosome"/>
</dbReference>
<keyword evidence="4" id="KW-1185">Reference proteome</keyword>
<organism evidence="3 4">
    <name type="scientific">Stackebrandtia nassauensis (strain DSM 44728 / CIP 108903 / NRRL B-16338 / NBRC 102104 / LLR-40K-21)</name>
    <dbReference type="NCBI Taxonomy" id="446470"/>
    <lineage>
        <taxon>Bacteria</taxon>
        <taxon>Bacillati</taxon>
        <taxon>Actinomycetota</taxon>
        <taxon>Actinomycetes</taxon>
        <taxon>Glycomycetales</taxon>
        <taxon>Glycomycetaceae</taxon>
        <taxon>Stackebrandtia</taxon>
    </lineage>
</organism>
<evidence type="ECO:0000313" key="3">
    <source>
        <dbReference type="EMBL" id="ADD46058.1"/>
    </source>
</evidence>
<dbReference type="RefSeq" id="WP_013021629.1">
    <property type="nucleotide sequence ID" value="NC_013947.1"/>
</dbReference>
<dbReference type="AlphaFoldDB" id="D3Q5J8"/>
<dbReference type="HOGENOM" id="CLU_118603_1_0_11"/>
<dbReference type="STRING" id="446470.Snas_6442"/>
<keyword evidence="1" id="KW-0812">Transmembrane</keyword>
<keyword evidence="1" id="KW-1133">Transmembrane helix</keyword>
<sequence>MTTMSTRRALAATGSVLAAVMMMVLGFWQVVTGVAAISGDGIFTSPTGYFAAVDLSRWGWAHLVSGVVVAIAGGFVLTGRMWARVVGMFVAMVIALLNFAFIPYYPLWAILCVALGIGVIWALANWDPREPVPPSRRLLV</sequence>
<keyword evidence="1" id="KW-0472">Membrane</keyword>
<feature type="transmembrane region" description="Helical" evidence="1">
    <location>
        <begin position="108"/>
        <end position="126"/>
    </location>
</feature>
<gene>
    <name evidence="3" type="ordered locus">Snas_6442</name>
</gene>
<protein>
    <recommendedName>
        <fullName evidence="2">DUF7144 domain-containing protein</fullName>
    </recommendedName>
</protein>
<dbReference type="OrthoDB" id="4482242at2"/>
<feature type="transmembrane region" description="Helical" evidence="1">
    <location>
        <begin position="60"/>
        <end position="78"/>
    </location>
</feature>
<evidence type="ECO:0000313" key="4">
    <source>
        <dbReference type="Proteomes" id="UP000000844"/>
    </source>
</evidence>
<dbReference type="Pfam" id="PF23636">
    <property type="entry name" value="DUF7144"/>
    <property type="match status" value="1"/>
</dbReference>